<dbReference type="Proteomes" id="UP001501771">
    <property type="component" value="Unassembled WGS sequence"/>
</dbReference>
<dbReference type="InterPro" id="IPR006222">
    <property type="entry name" value="GCVT_N"/>
</dbReference>
<accession>A0ABN2ZQ10</accession>
<dbReference type="Gene3D" id="3.30.1360.120">
    <property type="entry name" value="Probable tRNA modification gtpase trme, domain 1"/>
    <property type="match status" value="1"/>
</dbReference>
<evidence type="ECO:0000259" key="1">
    <source>
        <dbReference type="Pfam" id="PF01571"/>
    </source>
</evidence>
<dbReference type="InterPro" id="IPR013977">
    <property type="entry name" value="GcvT_C"/>
</dbReference>
<dbReference type="Pfam" id="PF08669">
    <property type="entry name" value="GCV_T_C"/>
    <property type="match status" value="1"/>
</dbReference>
<sequence length="399" mass="44728">MIATTPFHERLDQLNETRLWGHWSGYLSATRYYSSAKHEYFAVRNSAGFFDTSPLYKYRITGRDAERLLAGVMTRDIRHCRPGKAQYTVWCDDRGFVLEDGVVFRHSEDEFLLTAAEPNLGYFSDLVGRLDVSIEDVTDEFGMLAVQGPRSREILGKVAPGVEELGYFEHTEAKIGATPVTVSRTGYTGDLGFEIRVARDDALPVLDAVIEAGEGHGLRPFGEQALLMARIEAGLALIGVEFSSSRFAHTDHERVTPKELGFGWMLRGIDDETRPFIGRGAIRRELAGRTSRWATVGLLLDWADYDRVHEAAGLVPPKDETPVEDEFMLYDDDGARIGYSTSQMYSPMLQRHIAIARVRPDHAAFGTRVGYELTINHEYQTIAAAVTRLPFFNPARKTA</sequence>
<comment type="caution">
    <text evidence="3">The sequence shown here is derived from an EMBL/GenBank/DDBJ whole genome shotgun (WGS) entry which is preliminary data.</text>
</comment>
<evidence type="ECO:0000313" key="3">
    <source>
        <dbReference type="EMBL" id="GAA2145572.1"/>
    </source>
</evidence>
<gene>
    <name evidence="3" type="ORF">GCM10009844_20530</name>
</gene>
<feature type="domain" description="GCVT N-terminal" evidence="1">
    <location>
        <begin position="24"/>
        <end position="245"/>
    </location>
</feature>
<dbReference type="SUPFAM" id="SSF101790">
    <property type="entry name" value="Aminomethyltransferase beta-barrel domain"/>
    <property type="match status" value="1"/>
</dbReference>
<dbReference type="InterPro" id="IPR028896">
    <property type="entry name" value="GcvT/YgfZ/DmdA"/>
</dbReference>
<feature type="domain" description="Aminomethyltransferase C-terminal" evidence="2">
    <location>
        <begin position="313"/>
        <end position="392"/>
    </location>
</feature>
<evidence type="ECO:0000313" key="4">
    <source>
        <dbReference type="Proteomes" id="UP001501771"/>
    </source>
</evidence>
<evidence type="ECO:0000259" key="2">
    <source>
        <dbReference type="Pfam" id="PF08669"/>
    </source>
</evidence>
<dbReference type="InterPro" id="IPR029043">
    <property type="entry name" value="GcvT/YgfZ_C"/>
</dbReference>
<organism evidence="3 4">
    <name type="scientific">Nocardioides koreensis</name>
    <dbReference type="NCBI Taxonomy" id="433651"/>
    <lineage>
        <taxon>Bacteria</taxon>
        <taxon>Bacillati</taxon>
        <taxon>Actinomycetota</taxon>
        <taxon>Actinomycetes</taxon>
        <taxon>Propionibacteriales</taxon>
        <taxon>Nocardioidaceae</taxon>
        <taxon>Nocardioides</taxon>
    </lineage>
</organism>
<dbReference type="RefSeq" id="WP_344151072.1">
    <property type="nucleotide sequence ID" value="NZ_BAAAQR010000005.1"/>
</dbReference>
<dbReference type="PANTHER" id="PTHR43757:SF2">
    <property type="entry name" value="AMINOMETHYLTRANSFERASE, MITOCHONDRIAL"/>
    <property type="match status" value="1"/>
</dbReference>
<name>A0ABN2ZQ10_9ACTN</name>
<dbReference type="PANTHER" id="PTHR43757">
    <property type="entry name" value="AMINOMETHYLTRANSFERASE"/>
    <property type="match status" value="1"/>
</dbReference>
<dbReference type="Pfam" id="PF01571">
    <property type="entry name" value="GCV_T"/>
    <property type="match status" value="1"/>
</dbReference>
<dbReference type="SUPFAM" id="SSF103025">
    <property type="entry name" value="Folate-binding domain"/>
    <property type="match status" value="1"/>
</dbReference>
<keyword evidence="4" id="KW-1185">Reference proteome</keyword>
<dbReference type="InterPro" id="IPR027266">
    <property type="entry name" value="TrmE/GcvT-like"/>
</dbReference>
<proteinExistence type="predicted"/>
<dbReference type="EMBL" id="BAAAQR010000005">
    <property type="protein sequence ID" value="GAA2145572.1"/>
    <property type="molecule type" value="Genomic_DNA"/>
</dbReference>
<reference evidence="3 4" key="1">
    <citation type="journal article" date="2019" name="Int. J. Syst. Evol. Microbiol.">
        <title>The Global Catalogue of Microorganisms (GCM) 10K type strain sequencing project: providing services to taxonomists for standard genome sequencing and annotation.</title>
        <authorList>
            <consortium name="The Broad Institute Genomics Platform"/>
            <consortium name="The Broad Institute Genome Sequencing Center for Infectious Disease"/>
            <person name="Wu L."/>
            <person name="Ma J."/>
        </authorList>
    </citation>
    <scope>NUCLEOTIDE SEQUENCE [LARGE SCALE GENOMIC DNA]</scope>
    <source>
        <strain evidence="3 4">JCM 16022</strain>
    </source>
</reference>
<protein>
    <submittedName>
        <fullName evidence="3">Aminomethyltransferase family protein</fullName>
    </submittedName>
</protein>
<dbReference type="PIRSF" id="PIRSF006487">
    <property type="entry name" value="GcvT"/>
    <property type="match status" value="1"/>
</dbReference>